<dbReference type="OrthoDB" id="5422155at2"/>
<protein>
    <submittedName>
        <fullName evidence="1">Putative transcriptional regulator</fullName>
    </submittedName>
</protein>
<name>A0A318EDI5_9GAMM</name>
<proteinExistence type="predicted"/>
<comment type="caution">
    <text evidence="1">The sequence shown here is derived from an EMBL/GenBank/DDBJ whole genome shotgun (WGS) entry which is preliminary data.</text>
</comment>
<dbReference type="AlphaFoldDB" id="A0A318EDI5"/>
<organism evidence="1 2">
    <name type="scientific">Sinimarinibacterium flocculans</name>
    <dbReference type="NCBI Taxonomy" id="985250"/>
    <lineage>
        <taxon>Bacteria</taxon>
        <taxon>Pseudomonadati</taxon>
        <taxon>Pseudomonadota</taxon>
        <taxon>Gammaproteobacteria</taxon>
        <taxon>Nevskiales</taxon>
        <taxon>Nevskiaceae</taxon>
        <taxon>Sinimarinibacterium</taxon>
    </lineage>
</organism>
<gene>
    <name evidence="1" type="ORF">C8D93_103269</name>
</gene>
<sequence>MPNAPVTNTLKQKVHELAEQLPENATWRDVAYQAAVRAEAEEGRADIVAGRVVDGDEVLRWIDSWGTDHELEAPRLHR</sequence>
<dbReference type="RefSeq" id="WP_110264610.1">
    <property type="nucleotide sequence ID" value="NZ_CAWNXA010000003.1"/>
</dbReference>
<keyword evidence="2" id="KW-1185">Reference proteome</keyword>
<accession>A0A318EDI5</accession>
<evidence type="ECO:0000313" key="1">
    <source>
        <dbReference type="EMBL" id="PXV69694.1"/>
    </source>
</evidence>
<reference evidence="1 2" key="1">
    <citation type="submission" date="2018-04" db="EMBL/GenBank/DDBJ databases">
        <title>Genomic Encyclopedia of Type Strains, Phase IV (KMG-IV): sequencing the most valuable type-strain genomes for metagenomic binning, comparative biology and taxonomic classification.</title>
        <authorList>
            <person name="Goeker M."/>
        </authorList>
    </citation>
    <scope>NUCLEOTIDE SEQUENCE [LARGE SCALE GENOMIC DNA]</scope>
    <source>
        <strain evidence="1 2">DSM 104150</strain>
    </source>
</reference>
<dbReference type="Proteomes" id="UP000248330">
    <property type="component" value="Unassembled WGS sequence"/>
</dbReference>
<evidence type="ECO:0000313" key="2">
    <source>
        <dbReference type="Proteomes" id="UP000248330"/>
    </source>
</evidence>
<dbReference type="EMBL" id="QICN01000003">
    <property type="protein sequence ID" value="PXV69694.1"/>
    <property type="molecule type" value="Genomic_DNA"/>
</dbReference>